<dbReference type="RefSeq" id="WP_204654345.1">
    <property type="nucleotide sequence ID" value="NZ_JAFBFD010000025.1"/>
</dbReference>
<comment type="caution">
    <text evidence="2">The sequence shown here is derived from an EMBL/GenBank/DDBJ whole genome shotgun (WGS) entry which is preliminary data.</text>
</comment>
<keyword evidence="1" id="KW-0812">Transmembrane</keyword>
<sequence length="196" mass="23050">MDKVNPQNRHFSFWLSQFWLNIGTRLKKNPKKSVFYSLFSLFLLLSFFYSLLYFRTTIRQSQLEVLIFQPNESNVLEPISYNQLDSTVKSAKAISVLLANPATENYQKMLAILNDQEKEVNRKIYFYPLVYSDSTLLEQYQLSLEEVTFVFFEGGIEKNRLVFDSLEQAETTLIPELNRLPMWNLKNDAKENESSD</sequence>
<evidence type="ECO:0000313" key="3">
    <source>
        <dbReference type="Proteomes" id="UP001595969"/>
    </source>
</evidence>
<feature type="transmembrane region" description="Helical" evidence="1">
    <location>
        <begin position="34"/>
        <end position="54"/>
    </location>
</feature>
<proteinExistence type="predicted"/>
<keyword evidence="1" id="KW-0472">Membrane</keyword>
<evidence type="ECO:0000256" key="1">
    <source>
        <dbReference type="SAM" id="Phobius"/>
    </source>
</evidence>
<dbReference type="Proteomes" id="UP001595969">
    <property type="component" value="Unassembled WGS sequence"/>
</dbReference>
<protein>
    <submittedName>
        <fullName evidence="2">Uncharacterized protein</fullName>
    </submittedName>
</protein>
<name>A0ABV9MX28_9ENTE</name>
<keyword evidence="1" id="KW-1133">Transmembrane helix</keyword>
<gene>
    <name evidence="2" type="ORF">ACFO5I_07630</name>
</gene>
<organism evidence="2 3">
    <name type="scientific">Enterococcus lemanii</name>
    <dbReference type="NCBI Taxonomy" id="1159752"/>
    <lineage>
        <taxon>Bacteria</taxon>
        <taxon>Bacillati</taxon>
        <taxon>Bacillota</taxon>
        <taxon>Bacilli</taxon>
        <taxon>Lactobacillales</taxon>
        <taxon>Enterococcaceae</taxon>
        <taxon>Enterococcus</taxon>
    </lineage>
</organism>
<reference evidence="3" key="1">
    <citation type="journal article" date="2019" name="Int. J. Syst. Evol. Microbiol.">
        <title>The Global Catalogue of Microorganisms (GCM) 10K type strain sequencing project: providing services to taxonomists for standard genome sequencing and annotation.</title>
        <authorList>
            <consortium name="The Broad Institute Genomics Platform"/>
            <consortium name="The Broad Institute Genome Sequencing Center for Infectious Disease"/>
            <person name="Wu L."/>
            <person name="Ma J."/>
        </authorList>
    </citation>
    <scope>NUCLEOTIDE SEQUENCE [LARGE SCALE GENOMIC DNA]</scope>
    <source>
        <strain evidence="3">CGMCC 1.19032</strain>
    </source>
</reference>
<evidence type="ECO:0000313" key="2">
    <source>
        <dbReference type="EMBL" id="MFC4719604.1"/>
    </source>
</evidence>
<dbReference type="EMBL" id="JBHSGS010000042">
    <property type="protein sequence ID" value="MFC4719604.1"/>
    <property type="molecule type" value="Genomic_DNA"/>
</dbReference>
<keyword evidence="3" id="KW-1185">Reference proteome</keyword>
<accession>A0ABV9MX28</accession>